<dbReference type="AlphaFoldDB" id="A0A8B6FFZ7"/>
<proteinExistence type="predicted"/>
<protein>
    <submittedName>
        <fullName evidence="1">Uncharacterized protein</fullName>
    </submittedName>
</protein>
<gene>
    <name evidence="1" type="ORF">MGAL_10B064621</name>
</gene>
<evidence type="ECO:0000313" key="1">
    <source>
        <dbReference type="EMBL" id="VDI48504.1"/>
    </source>
</evidence>
<reference evidence="1" key="1">
    <citation type="submission" date="2018-11" db="EMBL/GenBank/DDBJ databases">
        <authorList>
            <person name="Alioto T."/>
            <person name="Alioto T."/>
        </authorList>
    </citation>
    <scope>NUCLEOTIDE SEQUENCE</scope>
</reference>
<accession>A0A8B6FFZ7</accession>
<dbReference type="EMBL" id="UYJE01006742">
    <property type="protein sequence ID" value="VDI48504.1"/>
    <property type="molecule type" value="Genomic_DNA"/>
</dbReference>
<keyword evidence="2" id="KW-1185">Reference proteome</keyword>
<organism evidence="1 2">
    <name type="scientific">Mytilus galloprovincialis</name>
    <name type="common">Mediterranean mussel</name>
    <dbReference type="NCBI Taxonomy" id="29158"/>
    <lineage>
        <taxon>Eukaryota</taxon>
        <taxon>Metazoa</taxon>
        <taxon>Spiralia</taxon>
        <taxon>Lophotrochozoa</taxon>
        <taxon>Mollusca</taxon>
        <taxon>Bivalvia</taxon>
        <taxon>Autobranchia</taxon>
        <taxon>Pteriomorphia</taxon>
        <taxon>Mytilida</taxon>
        <taxon>Mytiloidea</taxon>
        <taxon>Mytilidae</taxon>
        <taxon>Mytilinae</taxon>
        <taxon>Mytilus</taxon>
    </lineage>
</organism>
<dbReference type="OrthoDB" id="10065625at2759"/>
<name>A0A8B6FFZ7_MYTGA</name>
<sequence>MGNSIPPLKSEEILHTESKDTANILNSQFQKAFSSTEDVTEKEFKDKCKMTGTYPTIPEINITENGVTKLLNNLNVHKAVGPDNITPRILKDCPLRYHPS</sequence>
<comment type="caution">
    <text evidence="1">The sequence shown here is derived from an EMBL/GenBank/DDBJ whole genome shotgun (WGS) entry which is preliminary data.</text>
</comment>
<evidence type="ECO:0000313" key="2">
    <source>
        <dbReference type="Proteomes" id="UP000596742"/>
    </source>
</evidence>
<dbReference type="Proteomes" id="UP000596742">
    <property type="component" value="Unassembled WGS sequence"/>
</dbReference>